<dbReference type="RefSeq" id="WP_120542760.1">
    <property type="nucleotide sequence ID" value="NZ_RAVZ01000165.1"/>
</dbReference>
<feature type="transmembrane region" description="Helical" evidence="5">
    <location>
        <begin position="58"/>
        <end position="79"/>
    </location>
</feature>
<comment type="caution">
    <text evidence="6">The sequence shown here is derived from an EMBL/GenBank/DDBJ whole genome shotgun (WGS) entry which is preliminary data.</text>
</comment>
<proteinExistence type="predicted"/>
<dbReference type="Proteomes" id="UP000268094">
    <property type="component" value="Unassembled WGS sequence"/>
</dbReference>
<evidence type="ECO:0000256" key="5">
    <source>
        <dbReference type="SAM" id="Phobius"/>
    </source>
</evidence>
<evidence type="ECO:0000256" key="1">
    <source>
        <dbReference type="ARBA" id="ARBA00004141"/>
    </source>
</evidence>
<dbReference type="InterPro" id="IPR032808">
    <property type="entry name" value="DoxX"/>
</dbReference>
<dbReference type="EMBL" id="RAVZ01000165">
    <property type="protein sequence ID" value="RKG84055.1"/>
    <property type="molecule type" value="Genomic_DNA"/>
</dbReference>
<evidence type="ECO:0000256" key="4">
    <source>
        <dbReference type="ARBA" id="ARBA00023136"/>
    </source>
</evidence>
<evidence type="ECO:0000313" key="6">
    <source>
        <dbReference type="EMBL" id="RKG84055.1"/>
    </source>
</evidence>
<dbReference type="OrthoDB" id="3385086at2"/>
<feature type="transmembrane region" description="Helical" evidence="5">
    <location>
        <begin position="112"/>
        <end position="130"/>
    </location>
</feature>
<keyword evidence="7" id="KW-1185">Reference proteome</keyword>
<dbReference type="Pfam" id="PF13564">
    <property type="entry name" value="DoxX_2"/>
    <property type="match status" value="1"/>
</dbReference>
<evidence type="ECO:0000313" key="7">
    <source>
        <dbReference type="Proteomes" id="UP000268094"/>
    </source>
</evidence>
<name>A0A3A8ILF5_9BACT</name>
<evidence type="ECO:0000256" key="2">
    <source>
        <dbReference type="ARBA" id="ARBA00022692"/>
    </source>
</evidence>
<evidence type="ECO:0000256" key="3">
    <source>
        <dbReference type="ARBA" id="ARBA00022989"/>
    </source>
</evidence>
<dbReference type="GO" id="GO:0016020">
    <property type="term" value="C:membrane"/>
    <property type="evidence" value="ECO:0007669"/>
    <property type="project" value="UniProtKB-SubCell"/>
</dbReference>
<protein>
    <submittedName>
        <fullName evidence="6">DoxX family protein</fullName>
    </submittedName>
</protein>
<feature type="transmembrane region" description="Helical" evidence="5">
    <location>
        <begin position="17"/>
        <end position="38"/>
    </location>
</feature>
<dbReference type="AlphaFoldDB" id="A0A3A8ILF5"/>
<sequence length="141" mass="14818">MTPAIAGSATPPKALPVSLWVVQALLGLLFVGTGFWKLLTPIPQLAAMIPWAGQVPGAFLQATAVIDLCGGLGIVLPSLTRIKPGLTVLAALGCAALQVSAIVFHVSRGEAANTPFNFFLVALSLFVFWGRRYRAPIQPRA</sequence>
<reference evidence="7" key="1">
    <citation type="submission" date="2018-09" db="EMBL/GenBank/DDBJ databases">
        <authorList>
            <person name="Livingstone P.G."/>
            <person name="Whitworth D.E."/>
        </authorList>
    </citation>
    <scope>NUCLEOTIDE SEQUENCE [LARGE SCALE GENOMIC DNA]</scope>
    <source>
        <strain evidence="7">CA054A</strain>
    </source>
</reference>
<keyword evidence="3 5" id="KW-1133">Transmembrane helix</keyword>
<gene>
    <name evidence="6" type="ORF">D7V88_22805</name>
</gene>
<accession>A0A3A8ILF5</accession>
<comment type="subcellular location">
    <subcellularLocation>
        <location evidence="1">Membrane</location>
        <topology evidence="1">Multi-pass membrane protein</topology>
    </subcellularLocation>
</comment>
<keyword evidence="4 5" id="KW-0472">Membrane</keyword>
<keyword evidence="2 5" id="KW-0812">Transmembrane</keyword>
<organism evidence="6 7">
    <name type="scientific">Corallococcus terminator</name>
    <dbReference type="NCBI Taxonomy" id="2316733"/>
    <lineage>
        <taxon>Bacteria</taxon>
        <taxon>Pseudomonadati</taxon>
        <taxon>Myxococcota</taxon>
        <taxon>Myxococcia</taxon>
        <taxon>Myxococcales</taxon>
        <taxon>Cystobacterineae</taxon>
        <taxon>Myxococcaceae</taxon>
        <taxon>Corallococcus</taxon>
    </lineage>
</organism>
<feature type="transmembrane region" description="Helical" evidence="5">
    <location>
        <begin position="86"/>
        <end position="106"/>
    </location>
</feature>